<evidence type="ECO:0000313" key="12">
    <source>
        <dbReference type="Proteomes" id="UP001458880"/>
    </source>
</evidence>
<gene>
    <name evidence="11" type="ORF">QE152_g23102</name>
</gene>
<comment type="cofactor">
    <cofactor evidence="1">
        <name>pyridoxal 5'-phosphate</name>
        <dbReference type="ChEBI" id="CHEBI:597326"/>
    </cofactor>
</comment>
<dbReference type="GO" id="GO:0005739">
    <property type="term" value="C:mitochondrion"/>
    <property type="evidence" value="ECO:0007669"/>
    <property type="project" value="TreeGrafter"/>
</dbReference>
<evidence type="ECO:0000256" key="6">
    <source>
        <dbReference type="ARBA" id="ARBA00040891"/>
    </source>
</evidence>
<dbReference type="SUPFAM" id="SSF53383">
    <property type="entry name" value="PLP-dependent transferases"/>
    <property type="match status" value="1"/>
</dbReference>
<protein>
    <recommendedName>
        <fullName evidence="6">Aspartate aminotransferase, mitochondrial</fullName>
    </recommendedName>
    <alternativeName>
        <fullName evidence="7">Kynurenine aminotransferase 4</fullName>
    </alternativeName>
    <alternativeName>
        <fullName evidence="10">Kynurenine aminotransferase IV</fullName>
    </alternativeName>
    <alternativeName>
        <fullName evidence="9">Kynurenine--oxoglutarate transaminase 4</fullName>
    </alternativeName>
    <alternativeName>
        <fullName evidence="8">Kynurenine--oxoglutarate transaminase IV</fullName>
    </alternativeName>
</protein>
<evidence type="ECO:0000256" key="9">
    <source>
        <dbReference type="ARBA" id="ARBA00042867"/>
    </source>
</evidence>
<comment type="subunit">
    <text evidence="2">Homodimer.</text>
</comment>
<evidence type="ECO:0000256" key="4">
    <source>
        <dbReference type="ARBA" id="ARBA00022679"/>
    </source>
</evidence>
<reference evidence="11 12" key="1">
    <citation type="journal article" date="2024" name="BMC Genomics">
        <title>De novo assembly and annotation of Popillia japonica's genome with initial clues to its potential as an invasive pest.</title>
        <authorList>
            <person name="Cucini C."/>
            <person name="Boschi S."/>
            <person name="Funari R."/>
            <person name="Cardaioli E."/>
            <person name="Iannotti N."/>
            <person name="Marturano G."/>
            <person name="Paoli F."/>
            <person name="Bruttini M."/>
            <person name="Carapelli A."/>
            <person name="Frati F."/>
            <person name="Nardi F."/>
        </authorList>
    </citation>
    <scope>NUCLEOTIDE SEQUENCE [LARGE SCALE GENOMIC DNA]</scope>
    <source>
        <strain evidence="11">DMR45628</strain>
    </source>
</reference>
<evidence type="ECO:0000256" key="3">
    <source>
        <dbReference type="ARBA" id="ARBA00022576"/>
    </source>
</evidence>
<dbReference type="PANTHER" id="PTHR11879">
    <property type="entry name" value="ASPARTATE AMINOTRANSFERASE"/>
    <property type="match status" value="1"/>
</dbReference>
<dbReference type="AlphaFoldDB" id="A0AAW1KJI1"/>
<sequence length="125" mass="14558">MDWRSELREMADRLVAVVICLLLSHLFLCHYGRRSELREMADRLVAVRRAFKQSMIQLGSTVNWDHFDRSVGLVTMCGLSVDQIEKLTKEHFVFLNPDGRMVVSALNSKNIDYVTRCFHEVTKQK</sequence>
<keyword evidence="5" id="KW-0663">Pyridoxal phosphate</keyword>
<dbReference type="GO" id="GO:0004069">
    <property type="term" value="F:L-aspartate:2-oxoglutarate aminotransferase activity"/>
    <property type="evidence" value="ECO:0007669"/>
    <property type="project" value="UniProtKB-EC"/>
</dbReference>
<evidence type="ECO:0000256" key="2">
    <source>
        <dbReference type="ARBA" id="ARBA00011738"/>
    </source>
</evidence>
<evidence type="ECO:0000313" key="11">
    <source>
        <dbReference type="EMBL" id="KAK9718642.1"/>
    </source>
</evidence>
<name>A0AAW1KJI1_POPJA</name>
<evidence type="ECO:0000256" key="10">
    <source>
        <dbReference type="ARBA" id="ARBA00042891"/>
    </source>
</evidence>
<proteinExistence type="predicted"/>
<dbReference type="Gene3D" id="3.90.1150.10">
    <property type="entry name" value="Aspartate Aminotransferase, domain 1"/>
    <property type="match status" value="1"/>
</dbReference>
<dbReference type="EMBL" id="JASPKY010000226">
    <property type="protein sequence ID" value="KAK9718642.1"/>
    <property type="molecule type" value="Genomic_DNA"/>
</dbReference>
<dbReference type="InterPro" id="IPR015422">
    <property type="entry name" value="PyrdxlP-dep_Trfase_small"/>
</dbReference>
<comment type="caution">
    <text evidence="11">The sequence shown here is derived from an EMBL/GenBank/DDBJ whole genome shotgun (WGS) entry which is preliminary data.</text>
</comment>
<dbReference type="PANTHER" id="PTHR11879:SF22">
    <property type="entry name" value="ASPARTATE AMINOTRANSFERASE, MITOCHONDRIAL"/>
    <property type="match status" value="1"/>
</dbReference>
<evidence type="ECO:0000256" key="7">
    <source>
        <dbReference type="ARBA" id="ARBA00041257"/>
    </source>
</evidence>
<accession>A0AAW1KJI1</accession>
<dbReference type="InterPro" id="IPR000796">
    <property type="entry name" value="Asp_trans"/>
</dbReference>
<dbReference type="GO" id="GO:0006520">
    <property type="term" value="P:amino acid metabolic process"/>
    <property type="evidence" value="ECO:0007669"/>
    <property type="project" value="InterPro"/>
</dbReference>
<keyword evidence="4" id="KW-0808">Transferase</keyword>
<keyword evidence="12" id="KW-1185">Reference proteome</keyword>
<evidence type="ECO:0000256" key="1">
    <source>
        <dbReference type="ARBA" id="ARBA00001933"/>
    </source>
</evidence>
<dbReference type="InterPro" id="IPR015424">
    <property type="entry name" value="PyrdxlP-dep_Trfase"/>
</dbReference>
<evidence type="ECO:0000256" key="8">
    <source>
        <dbReference type="ARBA" id="ARBA00041746"/>
    </source>
</evidence>
<keyword evidence="3" id="KW-0032">Aminotransferase</keyword>
<organism evidence="11 12">
    <name type="scientific">Popillia japonica</name>
    <name type="common">Japanese beetle</name>
    <dbReference type="NCBI Taxonomy" id="7064"/>
    <lineage>
        <taxon>Eukaryota</taxon>
        <taxon>Metazoa</taxon>
        <taxon>Ecdysozoa</taxon>
        <taxon>Arthropoda</taxon>
        <taxon>Hexapoda</taxon>
        <taxon>Insecta</taxon>
        <taxon>Pterygota</taxon>
        <taxon>Neoptera</taxon>
        <taxon>Endopterygota</taxon>
        <taxon>Coleoptera</taxon>
        <taxon>Polyphaga</taxon>
        <taxon>Scarabaeiformia</taxon>
        <taxon>Scarabaeidae</taxon>
        <taxon>Rutelinae</taxon>
        <taxon>Popillia</taxon>
    </lineage>
</organism>
<evidence type="ECO:0000256" key="5">
    <source>
        <dbReference type="ARBA" id="ARBA00022898"/>
    </source>
</evidence>
<dbReference type="Proteomes" id="UP001458880">
    <property type="component" value="Unassembled WGS sequence"/>
</dbReference>